<evidence type="ECO:0000259" key="1">
    <source>
        <dbReference type="Pfam" id="PF05193"/>
    </source>
</evidence>
<dbReference type="InterPro" id="IPR007863">
    <property type="entry name" value="Peptidase_M16_C"/>
</dbReference>
<dbReference type="AlphaFoldDB" id="D2YH23"/>
<reference evidence="2 3" key="1">
    <citation type="journal article" date="2009" name="BMC Evol. Biol.">
        <title>Genomic taxonomy of Vibrios.</title>
        <authorList>
            <person name="Thompson C.C."/>
            <person name="Vicente A.C."/>
            <person name="Souza R.C."/>
            <person name="Vasconcelos A.T."/>
            <person name="Vesth T."/>
            <person name="Alves N.Jr."/>
            <person name="Ussery D.W."/>
            <person name="Iida T."/>
            <person name="Thompson F.L."/>
        </authorList>
    </citation>
    <scope>NUCLEOTIDE SEQUENCE [LARGE SCALE GENOMIC DNA]</scope>
    <source>
        <strain evidence="2 3">VM603</strain>
    </source>
</reference>
<dbReference type="SUPFAM" id="SSF63411">
    <property type="entry name" value="LuxS/MPP-like metallohydrolase"/>
    <property type="match status" value="1"/>
</dbReference>
<feature type="domain" description="Peptidase M16 C-terminal" evidence="1">
    <location>
        <begin position="201"/>
        <end position="371"/>
    </location>
</feature>
<evidence type="ECO:0000313" key="2">
    <source>
        <dbReference type="EMBL" id="EEW05969.1"/>
    </source>
</evidence>
<proteinExistence type="predicted"/>
<dbReference type="Pfam" id="PF05193">
    <property type="entry name" value="Peptidase_M16_C"/>
    <property type="match status" value="1"/>
</dbReference>
<dbReference type="Gene3D" id="3.30.830.10">
    <property type="entry name" value="Metalloenzyme, LuxS/M16 peptidase-like"/>
    <property type="match status" value="2"/>
</dbReference>
<comment type="caution">
    <text evidence="2">The sequence shown here is derived from an EMBL/GenBank/DDBJ whole genome shotgun (WGS) entry which is preliminary data.</text>
</comment>
<evidence type="ECO:0000313" key="3">
    <source>
        <dbReference type="Proteomes" id="UP000004827"/>
    </source>
</evidence>
<dbReference type="PANTHER" id="PTHR43690:SF17">
    <property type="entry name" value="PROTEIN YHJJ"/>
    <property type="match status" value="1"/>
</dbReference>
<dbReference type="PANTHER" id="PTHR43690">
    <property type="entry name" value="NARDILYSIN"/>
    <property type="match status" value="1"/>
</dbReference>
<dbReference type="InterPro" id="IPR050626">
    <property type="entry name" value="Peptidase_M16"/>
</dbReference>
<protein>
    <recommendedName>
        <fullName evidence="1">Peptidase M16 C-terminal domain-containing protein</fullName>
    </recommendedName>
</protein>
<gene>
    <name evidence="2" type="ORF">VMB_28200</name>
</gene>
<dbReference type="GO" id="GO:0046872">
    <property type="term" value="F:metal ion binding"/>
    <property type="evidence" value="ECO:0007669"/>
    <property type="project" value="InterPro"/>
</dbReference>
<sequence length="449" mass="49923">MILASYREDFALHPLKSVVRTLSLTLCCSSLLLAPAIQAQSADQWWFERSDLQLPRQTSAGVLENGLHYVLLPMPNTQHNVAIRMVMGGGILQEQGGQSGSAMFSAAQMLGQLTVTAQAQLDLNQTVVSLHATTQEQISQAFSELSNALRNDALPAQDMLNKSVERIAVDGRLLAPALSYAQQQQVQRSFDALQSRLSQINGAQAMEFKQRFYAPKNMTLVVVGDFNKRHLEQLIDQQFSDWHKNSATLQSAMVIPSLQAQMQDVAKQNISFNILVPSPLGNDSKQQRRQAMLVQVANIALQNRINQILQPYNLSAQTQVEWMMNRSLWSNLTIPGVSQEQSQKVQQQVKAEIERALSNGFSKAEFELAVATQRAHLQTQTELNQADDIRNQADRLVAAMVQRKVYVTPSSELALFDLFMAHAYEGDLTPALKQSWSNTPTLHVTPSAS</sequence>
<name>D2YH23_VIBMI</name>
<dbReference type="InterPro" id="IPR011249">
    <property type="entry name" value="Metalloenz_LuxS/M16"/>
</dbReference>
<accession>D2YH23</accession>
<dbReference type="Proteomes" id="UP000004827">
    <property type="component" value="Unassembled WGS sequence"/>
</dbReference>
<organism evidence="2 3">
    <name type="scientific">Vibrio mimicus VM603</name>
    <dbReference type="NCBI Taxonomy" id="671074"/>
    <lineage>
        <taxon>Bacteria</taxon>
        <taxon>Pseudomonadati</taxon>
        <taxon>Pseudomonadota</taxon>
        <taxon>Gammaproteobacteria</taxon>
        <taxon>Vibrionales</taxon>
        <taxon>Vibrionaceae</taxon>
        <taxon>Vibrio</taxon>
    </lineage>
</organism>
<dbReference type="EMBL" id="ACYU01000142">
    <property type="protein sequence ID" value="EEW05969.1"/>
    <property type="molecule type" value="Genomic_DNA"/>
</dbReference>